<sequence length="143" mass="14915">MTILLLVLAFLACLQACRLLLALSVNALLVGTALMTAFWLNDLGYGLLFSILLALLFGMALAATAPWLCTRCNAPAVRLTVIILFVLPAGIAGYQGTRAICLLLMRESADAVMASLFAGTLIGIAAAGRLGSAPAPASKRHQD</sequence>
<evidence type="ECO:0000313" key="3">
    <source>
        <dbReference type="Proteomes" id="UP000515377"/>
    </source>
</evidence>
<dbReference type="Proteomes" id="UP000515377">
    <property type="component" value="Chromosome"/>
</dbReference>
<proteinExistence type="predicted"/>
<reference evidence="2 3" key="1">
    <citation type="submission" date="2020-07" db="EMBL/GenBank/DDBJ databases">
        <title>Whole genome sequence of Sphingobium yanoikuyae A3.</title>
        <authorList>
            <person name="Han S.-S."/>
        </authorList>
    </citation>
    <scope>NUCLEOTIDE SEQUENCE [LARGE SCALE GENOMIC DNA]</scope>
    <source>
        <strain evidence="2 3">A3</strain>
    </source>
</reference>
<evidence type="ECO:0000256" key="1">
    <source>
        <dbReference type="SAM" id="Phobius"/>
    </source>
</evidence>
<keyword evidence="1" id="KW-0472">Membrane</keyword>
<keyword evidence="1" id="KW-1133">Transmembrane helix</keyword>
<organism evidence="2 3">
    <name type="scientific">Sphingobium yanoikuyae</name>
    <name type="common">Sphingomonas yanoikuyae</name>
    <dbReference type="NCBI Taxonomy" id="13690"/>
    <lineage>
        <taxon>Bacteria</taxon>
        <taxon>Pseudomonadati</taxon>
        <taxon>Pseudomonadota</taxon>
        <taxon>Alphaproteobacteria</taxon>
        <taxon>Sphingomonadales</taxon>
        <taxon>Sphingomonadaceae</taxon>
        <taxon>Sphingobium</taxon>
    </lineage>
</organism>
<dbReference type="AlphaFoldDB" id="A0A9X7UE38"/>
<name>A0A9X7UE38_SPHYA</name>
<protein>
    <submittedName>
        <fullName evidence="2">Uncharacterized protein</fullName>
    </submittedName>
</protein>
<feature type="transmembrane region" description="Helical" evidence="1">
    <location>
        <begin position="46"/>
        <end position="69"/>
    </location>
</feature>
<evidence type="ECO:0000313" key="2">
    <source>
        <dbReference type="EMBL" id="QNG47624.1"/>
    </source>
</evidence>
<accession>A0A9X7UE38</accession>
<keyword evidence="1" id="KW-0812">Transmembrane</keyword>
<feature type="transmembrane region" description="Helical" evidence="1">
    <location>
        <begin position="81"/>
        <end position="105"/>
    </location>
</feature>
<gene>
    <name evidence="2" type="ORF">H3V42_08570</name>
</gene>
<dbReference type="EMBL" id="CP060122">
    <property type="protein sequence ID" value="QNG47624.1"/>
    <property type="molecule type" value="Genomic_DNA"/>
</dbReference>
<feature type="transmembrane region" description="Helical" evidence="1">
    <location>
        <begin position="111"/>
        <end position="131"/>
    </location>
</feature>